<evidence type="ECO:0000313" key="2">
    <source>
        <dbReference type="Proteomes" id="UP000002484"/>
    </source>
</evidence>
<protein>
    <submittedName>
        <fullName evidence="1">Uncharacterized protein</fullName>
    </submittedName>
</protein>
<dbReference type="AlphaFoldDB" id="E3IVK3"/>
<dbReference type="HOGENOM" id="CLU_160594_0_0_11"/>
<name>E3IVK3_PSEI1</name>
<evidence type="ECO:0000313" key="1">
    <source>
        <dbReference type="EMBL" id="ADP82509.1"/>
    </source>
</evidence>
<dbReference type="Proteomes" id="UP000002484">
    <property type="component" value="Chromosome"/>
</dbReference>
<dbReference type="EMBL" id="CP002299">
    <property type="protein sequence ID" value="ADP82509.1"/>
    <property type="molecule type" value="Genomic_DNA"/>
</dbReference>
<sequence length="128" mass="15132">MPWRPRHESPEPHPRLTRYSYRVARIFDGPDPIGYLLVVPDVYSIQTGGALWWRRWAEVRHGAMLYLALPGTDFPFTDTIVWPDDLPGELDDWDLGRFRLIDETYALRWLGEDESRSLATEQFGMRRR</sequence>
<dbReference type="STRING" id="298654.FraEuI1c_4516"/>
<dbReference type="KEGG" id="fri:FraEuI1c_4516"/>
<organism evidence="1 2">
    <name type="scientific">Pseudofrankia inefficax (strain DSM 45817 / CECT 9037 / DDB 130130 / EuI1c)</name>
    <name type="common">Frankia inefficax</name>
    <dbReference type="NCBI Taxonomy" id="298654"/>
    <lineage>
        <taxon>Bacteria</taxon>
        <taxon>Bacillati</taxon>
        <taxon>Actinomycetota</taxon>
        <taxon>Actinomycetes</taxon>
        <taxon>Frankiales</taxon>
        <taxon>Frankiaceae</taxon>
        <taxon>Pseudofrankia</taxon>
    </lineage>
</organism>
<gene>
    <name evidence="1" type="ordered locus">FraEuI1c_4516</name>
</gene>
<accession>E3IVK3</accession>
<dbReference type="InParanoid" id="E3IVK3"/>
<reference evidence="1 2" key="1">
    <citation type="submission" date="2010-10" db="EMBL/GenBank/DDBJ databases">
        <title>Complete sequence of Frankia sp. EuI1c.</title>
        <authorList>
            <consortium name="US DOE Joint Genome Institute"/>
            <person name="Lucas S."/>
            <person name="Copeland A."/>
            <person name="Lapidus A."/>
            <person name="Cheng J.-F."/>
            <person name="Bruce D."/>
            <person name="Goodwin L."/>
            <person name="Pitluck S."/>
            <person name="Chertkov O."/>
            <person name="Detter J.C."/>
            <person name="Han C."/>
            <person name="Tapia R."/>
            <person name="Land M."/>
            <person name="Hauser L."/>
            <person name="Jeffries C."/>
            <person name="Kyrpides N."/>
            <person name="Ivanova N."/>
            <person name="Mikhailova N."/>
            <person name="Beauchemin N."/>
            <person name="Sen A."/>
            <person name="Sur S.A."/>
            <person name="Gtari M."/>
            <person name="Wall L."/>
            <person name="Tisa L."/>
            <person name="Woyke T."/>
        </authorList>
    </citation>
    <scope>NUCLEOTIDE SEQUENCE [LARGE SCALE GENOMIC DNA]</scope>
    <source>
        <strain evidence="2">DSM 45817 / CECT 9037 / EuI1c</strain>
    </source>
</reference>
<proteinExistence type="predicted"/>
<keyword evidence="2" id="KW-1185">Reference proteome</keyword>
<dbReference type="OrthoDB" id="3697798at2"/>